<feature type="transmembrane region" description="Helical" evidence="1">
    <location>
        <begin position="82"/>
        <end position="103"/>
    </location>
</feature>
<dbReference type="PATRIC" id="fig|1293439.3.peg.623"/>
<protein>
    <submittedName>
        <fullName evidence="2">Uncharacterized protein</fullName>
    </submittedName>
</protein>
<organism evidence="2 3">
    <name type="scientific">Devosia epidermidihirudinis</name>
    <dbReference type="NCBI Taxonomy" id="1293439"/>
    <lineage>
        <taxon>Bacteria</taxon>
        <taxon>Pseudomonadati</taxon>
        <taxon>Pseudomonadota</taxon>
        <taxon>Alphaproteobacteria</taxon>
        <taxon>Hyphomicrobiales</taxon>
        <taxon>Devosiaceae</taxon>
        <taxon>Devosia</taxon>
    </lineage>
</organism>
<keyword evidence="3" id="KW-1185">Reference proteome</keyword>
<name>A0A0F5QHV1_9HYPH</name>
<comment type="caution">
    <text evidence="2">The sequence shown here is derived from an EMBL/GenBank/DDBJ whole genome shotgun (WGS) entry which is preliminary data.</text>
</comment>
<accession>A0A0F5QHV1</accession>
<feature type="transmembrane region" description="Helical" evidence="1">
    <location>
        <begin position="46"/>
        <end position="70"/>
    </location>
</feature>
<evidence type="ECO:0000313" key="3">
    <source>
        <dbReference type="Proteomes" id="UP000033411"/>
    </source>
</evidence>
<feature type="transmembrane region" description="Helical" evidence="1">
    <location>
        <begin position="141"/>
        <end position="165"/>
    </location>
</feature>
<evidence type="ECO:0000256" key="1">
    <source>
        <dbReference type="SAM" id="Phobius"/>
    </source>
</evidence>
<gene>
    <name evidence="2" type="ORF">WH87_05295</name>
</gene>
<proteinExistence type="predicted"/>
<dbReference type="RefSeq" id="WP_046138188.1">
    <property type="nucleotide sequence ID" value="NZ_LANJ01000011.1"/>
</dbReference>
<sequence>MTLAEHSTAAQEATAPALDVATQHHLDDLAWQRAMMASVPKFAIEAIRAIVLTSGGFALIGLAFVGSIYGSDPWQARALVTPIFLLAAGAFSGVLCAALSYIAQWSFARASVARHHGWEPPYVTTTPAATPYRRIGKTFQIAAVIAAVGAFGFMIAGGLDAWTVLLE</sequence>
<dbReference type="AlphaFoldDB" id="A0A0F5QHV1"/>
<keyword evidence="1" id="KW-0472">Membrane</keyword>
<dbReference type="OrthoDB" id="7478167at2"/>
<reference evidence="2 3" key="1">
    <citation type="submission" date="2015-03" db="EMBL/GenBank/DDBJ databases">
        <authorList>
            <person name="Lepp D."/>
            <person name="Hassan Y.I."/>
            <person name="Li X.-Z."/>
            <person name="Zhou T."/>
        </authorList>
    </citation>
    <scope>NUCLEOTIDE SEQUENCE [LARGE SCALE GENOMIC DNA]</scope>
    <source>
        <strain evidence="2 3">E84</strain>
    </source>
</reference>
<evidence type="ECO:0000313" key="2">
    <source>
        <dbReference type="EMBL" id="KKC39584.1"/>
    </source>
</evidence>
<keyword evidence="1" id="KW-0812">Transmembrane</keyword>
<keyword evidence="1" id="KW-1133">Transmembrane helix</keyword>
<dbReference type="Proteomes" id="UP000033411">
    <property type="component" value="Unassembled WGS sequence"/>
</dbReference>
<dbReference type="EMBL" id="LANJ01000011">
    <property type="protein sequence ID" value="KKC39584.1"/>
    <property type="molecule type" value="Genomic_DNA"/>
</dbReference>